<reference evidence="12 13" key="1">
    <citation type="submission" date="2016-10" db="EMBL/GenBank/DDBJ databases">
        <authorList>
            <person name="de Groot N.N."/>
        </authorList>
    </citation>
    <scope>NUCLEOTIDE SEQUENCE [LARGE SCALE GENOMIC DNA]</scope>
    <source>
        <strain evidence="12 13">DSM 22900</strain>
    </source>
</reference>
<keyword evidence="8" id="KW-0067">ATP-binding</keyword>
<evidence type="ECO:0000256" key="4">
    <source>
        <dbReference type="ARBA" id="ARBA00022723"/>
    </source>
</evidence>
<proteinExistence type="inferred from homology"/>
<dbReference type="InterPro" id="IPR038257">
    <property type="entry name" value="CRISPR-assoc_Cas3_HD_sf"/>
</dbReference>
<dbReference type="GO" id="GO:0005524">
    <property type="term" value="F:ATP binding"/>
    <property type="evidence" value="ECO:0007669"/>
    <property type="project" value="UniProtKB-KW"/>
</dbReference>
<evidence type="ECO:0000256" key="6">
    <source>
        <dbReference type="ARBA" id="ARBA00022801"/>
    </source>
</evidence>
<name>A0A1I1LKD8_9SPHI</name>
<evidence type="ECO:0000256" key="3">
    <source>
        <dbReference type="ARBA" id="ARBA00022722"/>
    </source>
</evidence>
<feature type="domain" description="HD Cas3-type" evidence="11">
    <location>
        <begin position="40"/>
        <end position="268"/>
    </location>
</feature>
<dbReference type="NCBIfam" id="TIGR01587">
    <property type="entry name" value="cas3_core"/>
    <property type="match status" value="1"/>
</dbReference>
<keyword evidence="7 12" id="KW-0347">Helicase</keyword>
<evidence type="ECO:0000256" key="9">
    <source>
        <dbReference type="ARBA" id="ARBA00023118"/>
    </source>
</evidence>
<evidence type="ECO:0000313" key="12">
    <source>
        <dbReference type="EMBL" id="SFC73574.1"/>
    </source>
</evidence>
<keyword evidence="5" id="KW-0547">Nucleotide-binding</keyword>
<keyword evidence="4" id="KW-0479">Metal-binding</keyword>
<dbReference type="AlphaFoldDB" id="A0A1I1LKD8"/>
<gene>
    <name evidence="12" type="ORF">SAMN05421747_12225</name>
</gene>
<evidence type="ECO:0000256" key="2">
    <source>
        <dbReference type="ARBA" id="ARBA00009046"/>
    </source>
</evidence>
<dbReference type="CDD" id="cd09641">
    <property type="entry name" value="Cas3''_I"/>
    <property type="match status" value="1"/>
</dbReference>
<dbReference type="PANTHER" id="PTHR47961:SF6">
    <property type="entry name" value="DNA-DIRECTED DNA POLYMERASE"/>
    <property type="match status" value="1"/>
</dbReference>
<evidence type="ECO:0000259" key="11">
    <source>
        <dbReference type="PROSITE" id="PS51643"/>
    </source>
</evidence>
<dbReference type="Pfam" id="PF00270">
    <property type="entry name" value="DEAD"/>
    <property type="match status" value="1"/>
</dbReference>
<dbReference type="PROSITE" id="PS51192">
    <property type="entry name" value="HELICASE_ATP_BIND_1"/>
    <property type="match status" value="1"/>
</dbReference>
<keyword evidence="9" id="KW-0051">Antiviral defense</keyword>
<dbReference type="InterPro" id="IPR027417">
    <property type="entry name" value="P-loop_NTPase"/>
</dbReference>
<evidence type="ECO:0000256" key="1">
    <source>
        <dbReference type="ARBA" id="ARBA00006847"/>
    </source>
</evidence>
<dbReference type="Pfam" id="PF22590">
    <property type="entry name" value="Cas3-like_C_2"/>
    <property type="match status" value="1"/>
</dbReference>
<dbReference type="InterPro" id="IPR006474">
    <property type="entry name" value="Helicase_Cas3_CRISPR-ass_core"/>
</dbReference>
<keyword evidence="13" id="KW-1185">Reference proteome</keyword>
<dbReference type="GO" id="GO:0016787">
    <property type="term" value="F:hydrolase activity"/>
    <property type="evidence" value="ECO:0007669"/>
    <property type="project" value="UniProtKB-KW"/>
</dbReference>
<dbReference type="Proteomes" id="UP000199577">
    <property type="component" value="Unassembled WGS sequence"/>
</dbReference>
<dbReference type="PANTHER" id="PTHR47961">
    <property type="entry name" value="DNA POLYMERASE THETA, PUTATIVE (AFU_ORTHOLOGUE AFUA_1G05260)-RELATED"/>
    <property type="match status" value="1"/>
</dbReference>
<dbReference type="SUPFAM" id="SSF52540">
    <property type="entry name" value="P-loop containing nucleoside triphosphate hydrolases"/>
    <property type="match status" value="1"/>
</dbReference>
<evidence type="ECO:0000256" key="8">
    <source>
        <dbReference type="ARBA" id="ARBA00022840"/>
    </source>
</evidence>
<comment type="similarity">
    <text evidence="1">In the N-terminal section; belongs to the CRISPR-associated nuclease Cas3-HD family.</text>
</comment>
<dbReference type="InterPro" id="IPR054712">
    <property type="entry name" value="Cas3-like_dom"/>
</dbReference>
<keyword evidence="6" id="KW-0378">Hydrolase</keyword>
<dbReference type="Gene3D" id="1.10.3210.30">
    <property type="match status" value="1"/>
</dbReference>
<dbReference type="GO" id="GO:0003676">
    <property type="term" value="F:nucleic acid binding"/>
    <property type="evidence" value="ECO:0007669"/>
    <property type="project" value="InterPro"/>
</dbReference>
<organism evidence="12 13">
    <name type="scientific">Parapedobacter composti</name>
    <dbReference type="NCBI Taxonomy" id="623281"/>
    <lineage>
        <taxon>Bacteria</taxon>
        <taxon>Pseudomonadati</taxon>
        <taxon>Bacteroidota</taxon>
        <taxon>Sphingobacteriia</taxon>
        <taxon>Sphingobacteriales</taxon>
        <taxon>Sphingobacteriaceae</taxon>
        <taxon>Parapedobacter</taxon>
    </lineage>
</organism>
<evidence type="ECO:0000313" key="13">
    <source>
        <dbReference type="Proteomes" id="UP000199577"/>
    </source>
</evidence>
<keyword evidence="3" id="KW-0540">Nuclease</keyword>
<dbReference type="InterPro" id="IPR014001">
    <property type="entry name" value="Helicase_ATP-bd"/>
</dbReference>
<dbReference type="Pfam" id="PF18019">
    <property type="entry name" value="Cas3_HD"/>
    <property type="match status" value="1"/>
</dbReference>
<sequence length="932" mass="109018">MIMYNSYSKIEELVSELPPLPSYLKGAEEYYAHIPKHHSDYTNPETLPEHIALVNHYFKTLVATHQLDKVIDQLISGYLQENNIENSKIGEFIKQLFANTIVFHDFGKINENFQANQLKMNNPVFLGREITDSPISTRHSSLGAFIYLSKHLNDIYTQFKLQETPELIVSCFLLSYTIFKHHGRRFDDDYAHTICFSEDLAGREAQELRDFLKRYVDSYQFSVNPKLYQMIANPVIFETPAYKQRINSFSLYALCKLNFSLLTASDYLATNEYMNRLQVKDFGVLDSQRINEIYDYVTQNEWLNEHEGKKNYNLGTFQNIDDYIFLNPKAESSANLNILRKEMAIEVVRNIRKNSHQNLFYIEAPTGGGKTNLSMLAAVELLKSHSGSINKVFYVFPFTTLVTQTYKSIQETLGIKDDEIIELHSKAGFKVNEDDLYGGKKLNYINNLFVNYPFCLLTHIRFFDLLKTNEKGTNYLLHRLANSIVVIDELQSYNPQHWDKVVYFIKQYADKFNIKFILMSATLPKLDKLDILKEQAKGFEYLIPKAKENYFQNPNFCNRVTFNFDLFERKDLTLDELANTIIQESKMYALKDFGAAKPINSVYAIVEFIFKKSASEFYQIIQHTDFFDEIFVLSGTILEHRRKYIINFLKNKANRQKKVLLITTQVVEAGVDIDMDLGFKDRSLIDSDEQLAGRINRNVNKKGCKLFLFNYNKEAIIYGKDKRLEITRNKIGKGQYQEILQTKDFDLLYDLVINDRNEWNTKKMAVGFSEYENKIKALKFQSVHDDFKLIEQNNISSFVPVNIPVEVDGVVDGQKEKIFSKMELDFLSQNHVFPNKYNEISGEKVFDIYLDLIHNRREFIQQKTYEKILQGIMSKYIFSLFASNKIEDQIVHFSDEEKSQFGYKYVQLWDKFYDIETGMKDTDFNSNETQFL</sequence>
<evidence type="ECO:0000256" key="5">
    <source>
        <dbReference type="ARBA" id="ARBA00022741"/>
    </source>
</evidence>
<keyword evidence="12" id="KW-0255">Endonuclease</keyword>
<dbReference type="GO" id="GO:0004386">
    <property type="term" value="F:helicase activity"/>
    <property type="evidence" value="ECO:0007669"/>
    <property type="project" value="UniProtKB-KW"/>
</dbReference>
<evidence type="ECO:0000256" key="7">
    <source>
        <dbReference type="ARBA" id="ARBA00022806"/>
    </source>
</evidence>
<accession>A0A1I1LKD8</accession>
<dbReference type="EMBL" id="FOLL01000022">
    <property type="protein sequence ID" value="SFC73574.1"/>
    <property type="molecule type" value="Genomic_DNA"/>
</dbReference>
<dbReference type="SMART" id="SM00487">
    <property type="entry name" value="DEXDc"/>
    <property type="match status" value="1"/>
</dbReference>
<dbReference type="InterPro" id="IPR006483">
    <property type="entry name" value="CRISPR-assoc_Cas3_HD"/>
</dbReference>
<evidence type="ECO:0000259" key="10">
    <source>
        <dbReference type="PROSITE" id="PS51192"/>
    </source>
</evidence>
<dbReference type="CDD" id="cd17930">
    <property type="entry name" value="DEXHc_cas3"/>
    <property type="match status" value="1"/>
</dbReference>
<dbReference type="PROSITE" id="PS51643">
    <property type="entry name" value="HD_CAS3"/>
    <property type="match status" value="1"/>
</dbReference>
<protein>
    <submittedName>
        <fullName evidence="12">CRISPR-associated endonuclease/helicase Cas3</fullName>
    </submittedName>
</protein>
<dbReference type="NCBIfam" id="TIGR01596">
    <property type="entry name" value="cas3_HD"/>
    <property type="match status" value="1"/>
</dbReference>
<comment type="similarity">
    <text evidence="2">In the central section; belongs to the CRISPR-associated helicase Cas3 family.</text>
</comment>
<dbReference type="GO" id="GO:0004519">
    <property type="term" value="F:endonuclease activity"/>
    <property type="evidence" value="ECO:0007669"/>
    <property type="project" value="UniProtKB-KW"/>
</dbReference>
<dbReference type="GO" id="GO:0051607">
    <property type="term" value="P:defense response to virus"/>
    <property type="evidence" value="ECO:0007669"/>
    <property type="project" value="UniProtKB-KW"/>
</dbReference>
<dbReference type="STRING" id="623281.SAMN05421747_12225"/>
<dbReference type="Gene3D" id="3.40.50.300">
    <property type="entry name" value="P-loop containing nucleotide triphosphate hydrolases"/>
    <property type="match status" value="1"/>
</dbReference>
<feature type="domain" description="Helicase ATP-binding" evidence="10">
    <location>
        <begin position="351"/>
        <end position="541"/>
    </location>
</feature>
<dbReference type="OrthoDB" id="9810236at2"/>
<dbReference type="InterPro" id="IPR050474">
    <property type="entry name" value="Hel308_SKI2-like"/>
</dbReference>
<dbReference type="GO" id="GO:0046872">
    <property type="term" value="F:metal ion binding"/>
    <property type="evidence" value="ECO:0007669"/>
    <property type="project" value="UniProtKB-KW"/>
</dbReference>
<dbReference type="InterPro" id="IPR011545">
    <property type="entry name" value="DEAD/DEAH_box_helicase_dom"/>
</dbReference>